<protein>
    <submittedName>
        <fullName evidence="2">Uncharacterized protein</fullName>
    </submittedName>
</protein>
<evidence type="ECO:0000256" key="1">
    <source>
        <dbReference type="SAM" id="Phobius"/>
    </source>
</evidence>
<dbReference type="RefSeq" id="WP_025907758.1">
    <property type="nucleotide sequence ID" value="NZ_KQ758633.1"/>
</dbReference>
<keyword evidence="1" id="KW-0812">Transmembrane</keyword>
<gene>
    <name evidence="2" type="ORF">AS180_05345</name>
</gene>
<proteinExistence type="predicted"/>
<organism evidence="2 3">
    <name type="scientific">Priestia veravalensis</name>
    <dbReference type="NCBI Taxonomy" id="1414648"/>
    <lineage>
        <taxon>Bacteria</taxon>
        <taxon>Bacillati</taxon>
        <taxon>Bacillota</taxon>
        <taxon>Bacilli</taxon>
        <taxon>Bacillales</taxon>
        <taxon>Bacillaceae</taxon>
        <taxon>Priestia</taxon>
    </lineage>
</organism>
<dbReference type="AlphaFoldDB" id="A0A0V8JPG7"/>
<keyword evidence="1" id="KW-0472">Membrane</keyword>
<reference evidence="2 3" key="1">
    <citation type="submission" date="2015-11" db="EMBL/GenBank/DDBJ databases">
        <title>Bacillus caseinolyticus sp nov.</title>
        <authorList>
            <person name="Dastager S.G."/>
            <person name="Mawlankar R."/>
        </authorList>
    </citation>
    <scope>NUCLEOTIDE SEQUENCE [LARGE SCALE GENOMIC DNA]</scope>
    <source>
        <strain evidence="2 3">SGD-V-76</strain>
    </source>
</reference>
<feature type="transmembrane region" description="Helical" evidence="1">
    <location>
        <begin position="7"/>
        <end position="27"/>
    </location>
</feature>
<keyword evidence="3" id="KW-1185">Reference proteome</keyword>
<name>A0A0V8JPG7_9BACI</name>
<keyword evidence="1" id="KW-1133">Transmembrane helix</keyword>
<evidence type="ECO:0000313" key="3">
    <source>
        <dbReference type="Proteomes" id="UP000053681"/>
    </source>
</evidence>
<comment type="caution">
    <text evidence="2">The sequence shown here is derived from an EMBL/GenBank/DDBJ whole genome shotgun (WGS) entry which is preliminary data.</text>
</comment>
<dbReference type="EMBL" id="LNQP01000013">
    <property type="protein sequence ID" value="KSU88923.1"/>
    <property type="molecule type" value="Genomic_DNA"/>
</dbReference>
<sequence>MFILDNVMIILILVAFLFILFTFLTILTFSRGFLTAIYLTFIFFDMFFRMPFKAIQSMHNDREKIIKNLAKSDKLSNEHKEYITYILQKRSRLFVSLYKAGEFSYSELMVSLGTWYKNQPFKVRVNFSKQKRKSYESKYINSLKKDITGLEIISQFN</sequence>
<dbReference type="Proteomes" id="UP000053681">
    <property type="component" value="Unassembled WGS sequence"/>
</dbReference>
<evidence type="ECO:0000313" key="2">
    <source>
        <dbReference type="EMBL" id="KSU88923.1"/>
    </source>
</evidence>
<accession>A0A0V8JPG7</accession>
<feature type="transmembrane region" description="Helical" evidence="1">
    <location>
        <begin position="33"/>
        <end position="52"/>
    </location>
</feature>